<comment type="similarity">
    <text evidence="1">Belongs to the CBF/MAK21 family.</text>
</comment>
<dbReference type="Pfam" id="PF03914">
    <property type="entry name" value="CBF"/>
    <property type="match status" value="1"/>
</dbReference>
<sequence>MPFLEVDAAAGRKRKRPEKDGQKTKSKKTAKASSVETDDQEEKILQLEAQVLESRKYYNNIAALLSLAKNDSDTSVLARVAICRIYCRLLAAGNLKAVFGAAESELVIVRWLKARLDEYLDLVLASSQLNSTTLTLVMRLVREEIREEGTSAWENGIFPRLTQALLTSGTCTEDLRAEYNLKYFQEYDDVRFQTLGCVVSQDTEVLSASQAESFVNASLDILSTLDEPPEHDEEISNFFAERPTKPKDPMVLVSGHRKRAQAAWLALLKTRLSKENRKTILGMMVHRIVPWFKKIELLMDFLTDSYNQGGATSLLALSGLFYLMQEKNLDYPSFYTKLYSQLDDTILQSKHRSRFFRLLDTFMSSTHLPAALVASFIKRLARLSLAAPPGSIVVVVPWIYNMFKRHPQASFMIHREPRTSEQLKDWEEHGFKDPFSMNEMDPMLTGALESSIWEIEMLQSHYHPNVATLAKIISEQFTKLSYNLDDFLDYSYKSLLDAELEKSMKKTPVVEYQIPKHIFLAEGGSELNSLGSLFTKALKSS</sequence>
<dbReference type="GO" id="GO:0042254">
    <property type="term" value="P:ribosome biogenesis"/>
    <property type="evidence" value="ECO:0007669"/>
    <property type="project" value="InterPro"/>
</dbReference>
<accession>A0A4Z1NQH6</accession>
<evidence type="ECO:0000259" key="3">
    <source>
        <dbReference type="Pfam" id="PF03914"/>
    </source>
</evidence>
<gene>
    <name evidence="4" type="ORF">E6O75_ATG09697</name>
</gene>
<dbReference type="InterPro" id="IPR005612">
    <property type="entry name" value="CCAAT-binding_factor"/>
</dbReference>
<dbReference type="GO" id="GO:0032040">
    <property type="term" value="C:small-subunit processome"/>
    <property type="evidence" value="ECO:0007669"/>
    <property type="project" value="TreeGrafter"/>
</dbReference>
<keyword evidence="5" id="KW-1185">Reference proteome</keyword>
<dbReference type="Proteomes" id="UP000298493">
    <property type="component" value="Unassembled WGS sequence"/>
</dbReference>
<comment type="caution">
    <text evidence="4">The sequence shown here is derived from an EMBL/GenBank/DDBJ whole genome shotgun (WGS) entry which is preliminary data.</text>
</comment>
<proteinExistence type="inferred from homology"/>
<dbReference type="AlphaFoldDB" id="A0A4Z1NQH6"/>
<dbReference type="STRING" id="86259.A0A4Z1NQH6"/>
<organism evidence="4 5">
    <name type="scientific">Venturia nashicola</name>
    <dbReference type="NCBI Taxonomy" id="86259"/>
    <lineage>
        <taxon>Eukaryota</taxon>
        <taxon>Fungi</taxon>
        <taxon>Dikarya</taxon>
        <taxon>Ascomycota</taxon>
        <taxon>Pezizomycotina</taxon>
        <taxon>Dothideomycetes</taxon>
        <taxon>Pleosporomycetidae</taxon>
        <taxon>Venturiales</taxon>
        <taxon>Venturiaceae</taxon>
        <taxon>Venturia</taxon>
    </lineage>
</organism>
<dbReference type="EMBL" id="SNSC02000017">
    <property type="protein sequence ID" value="TID16931.1"/>
    <property type="molecule type" value="Genomic_DNA"/>
</dbReference>
<evidence type="ECO:0000313" key="5">
    <source>
        <dbReference type="Proteomes" id="UP000298493"/>
    </source>
</evidence>
<protein>
    <submittedName>
        <fullName evidence="4">Putative ribosome biogenesis protein</fullName>
    </submittedName>
</protein>
<dbReference type="PANTHER" id="PTHR12455:SF0">
    <property type="entry name" value="NUCLEOLAR COMPLEX PROTEIN 4 HOMOLOG"/>
    <property type="match status" value="1"/>
</dbReference>
<dbReference type="InterPro" id="IPR027193">
    <property type="entry name" value="Noc4"/>
</dbReference>
<reference evidence="4 5" key="1">
    <citation type="submission" date="2019-04" db="EMBL/GenBank/DDBJ databases">
        <title>High contiguity whole genome sequence and gene annotation resource for two Venturia nashicola isolates.</title>
        <authorList>
            <person name="Prokchorchik M."/>
            <person name="Won K."/>
            <person name="Lee Y."/>
            <person name="Choi E.D."/>
            <person name="Segonzac C."/>
            <person name="Sohn K.H."/>
        </authorList>
    </citation>
    <scope>NUCLEOTIDE SEQUENCE [LARGE SCALE GENOMIC DNA]</scope>
    <source>
        <strain evidence="4 5">PRI2</strain>
    </source>
</reference>
<dbReference type="GO" id="GO:0030692">
    <property type="term" value="C:Noc4p-Nop14p complex"/>
    <property type="evidence" value="ECO:0007669"/>
    <property type="project" value="TreeGrafter"/>
</dbReference>
<evidence type="ECO:0000256" key="2">
    <source>
        <dbReference type="SAM" id="MobiDB-lite"/>
    </source>
</evidence>
<dbReference type="PANTHER" id="PTHR12455">
    <property type="entry name" value="NUCLEOLAR COMPLEX PROTEIN 4"/>
    <property type="match status" value="1"/>
</dbReference>
<evidence type="ECO:0000313" key="4">
    <source>
        <dbReference type="EMBL" id="TID16931.1"/>
    </source>
</evidence>
<feature type="domain" description="CCAAT-binding factor" evidence="3">
    <location>
        <begin position="313"/>
        <end position="470"/>
    </location>
</feature>
<feature type="region of interest" description="Disordered" evidence="2">
    <location>
        <begin position="1"/>
        <end position="40"/>
    </location>
</feature>
<name>A0A4Z1NQH6_9PEZI</name>
<evidence type="ECO:0000256" key="1">
    <source>
        <dbReference type="ARBA" id="ARBA00007797"/>
    </source>
</evidence>